<sequence precursor="true">MIQHFLRICSLLIALLCSSLAGASTIQFVDDVNGDFRIDKVFYVWLDEVAYTATFTHDISGQEWLINSPDGPTITGHQDAIFAAGAISDVIAEQNLSMASGTRFTRNAFVPYVAAGPFPAAVFITLAEESPLHYENGDSSLLVQAINKYPEWAVVSFTPAILSGDYDNDSDVDGKDLLGWQRNPSIGNLSDWQANYGTSVPPLESSVAVPEPEPSTWIILGLAAVIGDKLARRKNCVGETESNALRHSQNRIAGPVVLPRQSGKSRQLREVNDG</sequence>
<dbReference type="Proteomes" id="UP000323917">
    <property type="component" value="Chromosome"/>
</dbReference>
<feature type="chain" id="PRO_5023063328" description="PEP-CTERM protein-sorting domain-containing protein" evidence="1">
    <location>
        <begin position="24"/>
        <end position="274"/>
    </location>
</feature>
<evidence type="ECO:0008006" key="4">
    <source>
        <dbReference type="Google" id="ProtNLM"/>
    </source>
</evidence>
<protein>
    <recommendedName>
        <fullName evidence="4">PEP-CTERM protein-sorting domain-containing protein</fullName>
    </recommendedName>
</protein>
<keyword evidence="3" id="KW-1185">Reference proteome</keyword>
<keyword evidence="1" id="KW-0732">Signal</keyword>
<evidence type="ECO:0000313" key="3">
    <source>
        <dbReference type="Proteomes" id="UP000323917"/>
    </source>
</evidence>
<dbReference type="KEGG" id="bgok:Pr1d_34200"/>
<name>A0A5B9QPQ4_9BACT</name>
<proteinExistence type="predicted"/>
<evidence type="ECO:0000256" key="1">
    <source>
        <dbReference type="SAM" id="SignalP"/>
    </source>
</evidence>
<feature type="signal peptide" evidence="1">
    <location>
        <begin position="1"/>
        <end position="23"/>
    </location>
</feature>
<evidence type="ECO:0000313" key="2">
    <source>
        <dbReference type="EMBL" id="QEG36111.1"/>
    </source>
</evidence>
<dbReference type="EMBL" id="CP042913">
    <property type="protein sequence ID" value="QEG36111.1"/>
    <property type="molecule type" value="Genomic_DNA"/>
</dbReference>
<accession>A0A5B9QPQ4</accession>
<gene>
    <name evidence="2" type="ORF">Pr1d_34200</name>
</gene>
<organism evidence="2 3">
    <name type="scientific">Bythopirellula goksoeyrii</name>
    <dbReference type="NCBI Taxonomy" id="1400387"/>
    <lineage>
        <taxon>Bacteria</taxon>
        <taxon>Pseudomonadati</taxon>
        <taxon>Planctomycetota</taxon>
        <taxon>Planctomycetia</taxon>
        <taxon>Pirellulales</taxon>
        <taxon>Lacipirellulaceae</taxon>
        <taxon>Bythopirellula</taxon>
    </lineage>
</organism>
<dbReference type="AlphaFoldDB" id="A0A5B9QPQ4"/>
<reference evidence="2 3" key="1">
    <citation type="submission" date="2019-08" db="EMBL/GenBank/DDBJ databases">
        <title>Deep-cultivation of Planctomycetes and their phenomic and genomic characterization uncovers novel biology.</title>
        <authorList>
            <person name="Wiegand S."/>
            <person name="Jogler M."/>
            <person name="Boedeker C."/>
            <person name="Pinto D."/>
            <person name="Vollmers J."/>
            <person name="Rivas-Marin E."/>
            <person name="Kohn T."/>
            <person name="Peeters S.H."/>
            <person name="Heuer A."/>
            <person name="Rast P."/>
            <person name="Oberbeckmann S."/>
            <person name="Bunk B."/>
            <person name="Jeske O."/>
            <person name="Meyerdierks A."/>
            <person name="Storesund J.E."/>
            <person name="Kallscheuer N."/>
            <person name="Luecker S."/>
            <person name="Lage O.M."/>
            <person name="Pohl T."/>
            <person name="Merkel B.J."/>
            <person name="Hornburger P."/>
            <person name="Mueller R.-W."/>
            <person name="Bruemmer F."/>
            <person name="Labrenz M."/>
            <person name="Spormann A.M."/>
            <person name="Op den Camp H."/>
            <person name="Overmann J."/>
            <person name="Amann R."/>
            <person name="Jetten M.S.M."/>
            <person name="Mascher T."/>
            <person name="Medema M.H."/>
            <person name="Devos D.P."/>
            <person name="Kaster A.-K."/>
            <person name="Ovreas L."/>
            <person name="Rohde M."/>
            <person name="Galperin M.Y."/>
            <person name="Jogler C."/>
        </authorList>
    </citation>
    <scope>NUCLEOTIDE SEQUENCE [LARGE SCALE GENOMIC DNA]</scope>
    <source>
        <strain evidence="2 3">Pr1d</strain>
    </source>
</reference>